<sequence length="743" mass="84759">MGVKDLWNILSPLCDRKPLYELQGKTIAIDLSGWVVDSQTIIDNAVQPKMYLRNLYFRTAFLLMQGISPVFVLEGKAPVLKHKTIARRNDARNGSREGKTARKGGRMQFNRVLNECRQMLQYMGIACVQGQGEAEAMCAYLNEDGLVDGCISQDSDCFLYGARIVYRNFSTSTQGAAGGSVDVYSMEKIEKVLSIGRNKMIALALLCGCDYDEGVSGVGKEAALKFFKIVEDQDVLQRIQQWGNDASLDRAERDLARPDLCTSCGHRGKIQKHAKSGCTDCGTVSKCNNDFREKRTLILNEVSLRKKALQDENFPSRELIEEFLTRKDQVPTKLDIEWQQPQINQFVDFMNKHLCWEPQYAFEKIFTLTTRWQLVHLSDLALDERSSIPDLFIPDKIKKIRKIRSVASYEIIWKKEHSAIEMLKRYKELEQKDDDDDGIDDDLLTSIESQDLVSKCYPELVEAFETSRNVNTKKRTAASRRKKTNIEKTGADAAKSRQKTTKKILESKNNRKIEEFISENCPISLEDSFEKMAITPKRSKRGKAPTQINKLRVKSAAENVAIVDAKQMKRGPQFRRVLETERVNSRLNNTVDRMFNELSPDDFMSENEDDEDDMNITDVIENICSKQTFQFELIDSQPTKSTGGSTENVTEECTKTDEFLALIEEQVHAENKEEGLALAENEEEESDDEFGDINDSYIPINQRIQIGENEKLLQTCCYIEKKSNVNFEDLMNETNNGSMHLET</sequence>
<evidence type="ECO:0008006" key="15">
    <source>
        <dbReference type="Google" id="ProtNLM"/>
    </source>
</evidence>
<feature type="compositionally biased region" description="Acidic residues" evidence="11">
    <location>
        <begin position="680"/>
        <end position="692"/>
    </location>
</feature>
<evidence type="ECO:0000256" key="4">
    <source>
        <dbReference type="ARBA" id="ARBA00022759"/>
    </source>
</evidence>
<dbReference type="SMART" id="SM00485">
    <property type="entry name" value="XPGN"/>
    <property type="match status" value="1"/>
</dbReference>
<dbReference type="CDD" id="cd09869">
    <property type="entry name" value="PIN_GEN1"/>
    <property type="match status" value="1"/>
</dbReference>
<dbReference type="Gene3D" id="3.40.50.1010">
    <property type="entry name" value="5'-nuclease"/>
    <property type="match status" value="1"/>
</dbReference>
<evidence type="ECO:0000256" key="11">
    <source>
        <dbReference type="SAM" id="MobiDB-lite"/>
    </source>
</evidence>
<evidence type="ECO:0000256" key="9">
    <source>
        <dbReference type="ARBA" id="ARBA00023242"/>
    </source>
</evidence>
<dbReference type="GO" id="GO:0017108">
    <property type="term" value="F:5'-flap endonuclease activity"/>
    <property type="evidence" value="ECO:0007669"/>
    <property type="project" value="UniProtKB-ARBA"/>
</dbReference>
<dbReference type="InterPro" id="IPR036279">
    <property type="entry name" value="5-3_exonuclease_C_sf"/>
</dbReference>
<keyword evidence="2" id="KW-0540">Nuclease</keyword>
<dbReference type="GO" id="GO:0046872">
    <property type="term" value="F:metal ion binding"/>
    <property type="evidence" value="ECO:0007669"/>
    <property type="project" value="UniProtKB-KW"/>
</dbReference>
<evidence type="ECO:0000256" key="7">
    <source>
        <dbReference type="ARBA" id="ARBA00022842"/>
    </source>
</evidence>
<evidence type="ECO:0000256" key="6">
    <source>
        <dbReference type="ARBA" id="ARBA00022801"/>
    </source>
</evidence>
<dbReference type="PANTHER" id="PTHR11081">
    <property type="entry name" value="FLAP ENDONUCLEASE FAMILY MEMBER"/>
    <property type="match status" value="1"/>
</dbReference>
<dbReference type="InterPro" id="IPR041012">
    <property type="entry name" value="GEN_chromo"/>
</dbReference>
<dbReference type="Gene3D" id="1.10.150.20">
    <property type="entry name" value="5' to 3' exonuclease, C-terminal subdomain"/>
    <property type="match status" value="1"/>
</dbReference>
<reference evidence="14" key="1">
    <citation type="journal article" date="2018" name="Genome Res.">
        <title>The genomic architecture and molecular evolution of ant odorant receptors.</title>
        <authorList>
            <person name="McKenzie S.K."/>
            <person name="Kronauer D.J.C."/>
        </authorList>
    </citation>
    <scope>NUCLEOTIDE SEQUENCE [LARGE SCALE GENOMIC DNA]</scope>
    <source>
        <strain evidence="14">Clonal line C1</strain>
    </source>
</reference>
<dbReference type="InterPro" id="IPR006086">
    <property type="entry name" value="XPG-I_dom"/>
</dbReference>
<evidence type="ECO:0000259" key="12">
    <source>
        <dbReference type="SMART" id="SM00484"/>
    </source>
</evidence>
<evidence type="ECO:0000256" key="1">
    <source>
        <dbReference type="ARBA" id="ARBA00001946"/>
    </source>
</evidence>
<comment type="similarity">
    <text evidence="10">Belongs to the XPG/RAD2 endonuclease family. GEN subfamily.</text>
</comment>
<dbReference type="FunFam" id="1.10.150.20:FF:000030">
    <property type="entry name" value="Flap endonuclease GEN-like 1"/>
    <property type="match status" value="1"/>
</dbReference>
<keyword evidence="3" id="KW-0479">Metal-binding</keyword>
<keyword evidence="9" id="KW-0539">Nucleus</keyword>
<dbReference type="InterPro" id="IPR006085">
    <property type="entry name" value="XPG_DNA_repair_N"/>
</dbReference>
<feature type="compositionally biased region" description="Basic residues" evidence="11">
    <location>
        <begin position="472"/>
        <end position="483"/>
    </location>
</feature>
<name>A0A3L8E0I9_OOCBI</name>
<organism evidence="14">
    <name type="scientific">Ooceraea biroi</name>
    <name type="common">Clonal raider ant</name>
    <name type="synonym">Cerapachys biroi</name>
    <dbReference type="NCBI Taxonomy" id="2015173"/>
    <lineage>
        <taxon>Eukaryota</taxon>
        <taxon>Metazoa</taxon>
        <taxon>Ecdysozoa</taxon>
        <taxon>Arthropoda</taxon>
        <taxon>Hexapoda</taxon>
        <taxon>Insecta</taxon>
        <taxon>Pterygota</taxon>
        <taxon>Neoptera</taxon>
        <taxon>Endopterygota</taxon>
        <taxon>Hymenoptera</taxon>
        <taxon>Apocrita</taxon>
        <taxon>Aculeata</taxon>
        <taxon>Formicoidea</taxon>
        <taxon>Formicidae</taxon>
        <taxon>Dorylinae</taxon>
        <taxon>Ooceraea</taxon>
    </lineage>
</organism>
<accession>A0A3L8E0I9</accession>
<feature type="domain" description="XPG-I" evidence="12">
    <location>
        <begin position="121"/>
        <end position="195"/>
    </location>
</feature>
<dbReference type="GO" id="GO:0006281">
    <property type="term" value="P:DNA repair"/>
    <property type="evidence" value="ECO:0007669"/>
    <property type="project" value="UniProtKB-KW"/>
</dbReference>
<dbReference type="PRINTS" id="PR00853">
    <property type="entry name" value="XPGRADSUPER"/>
</dbReference>
<dbReference type="PANTHER" id="PTHR11081:SF70">
    <property type="entry name" value="FLAP ENDONUCLEASE GEN HOMOLOG 1"/>
    <property type="match status" value="1"/>
</dbReference>
<dbReference type="GO" id="GO:0008821">
    <property type="term" value="F:crossover junction DNA endonuclease activity"/>
    <property type="evidence" value="ECO:0007669"/>
    <property type="project" value="UniProtKB-ARBA"/>
</dbReference>
<keyword evidence="7" id="KW-0460">Magnesium</keyword>
<dbReference type="GO" id="GO:0000400">
    <property type="term" value="F:four-way junction DNA binding"/>
    <property type="evidence" value="ECO:0007669"/>
    <property type="project" value="TreeGrafter"/>
</dbReference>
<dbReference type="Pfam" id="PF00867">
    <property type="entry name" value="XPG_I"/>
    <property type="match status" value="1"/>
</dbReference>
<dbReference type="InterPro" id="IPR006084">
    <property type="entry name" value="XPG/Rad2"/>
</dbReference>
<keyword evidence="5" id="KW-0227">DNA damage</keyword>
<evidence type="ECO:0000256" key="2">
    <source>
        <dbReference type="ARBA" id="ARBA00022722"/>
    </source>
</evidence>
<keyword evidence="8" id="KW-0234">DNA repair</keyword>
<dbReference type="SMART" id="SM00484">
    <property type="entry name" value="XPGI"/>
    <property type="match status" value="1"/>
</dbReference>
<gene>
    <name evidence="14" type="ORF">DMN91_002057</name>
</gene>
<comment type="cofactor">
    <cofactor evidence="1">
        <name>Mg(2+)</name>
        <dbReference type="ChEBI" id="CHEBI:18420"/>
    </cofactor>
</comment>
<dbReference type="AlphaFoldDB" id="A0A3L8E0I9"/>
<feature type="domain" description="XPG N-terminal" evidence="13">
    <location>
        <begin position="1"/>
        <end position="95"/>
    </location>
</feature>
<dbReference type="Pfam" id="PF00752">
    <property type="entry name" value="XPG_N"/>
    <property type="match status" value="1"/>
</dbReference>
<evidence type="ECO:0000256" key="10">
    <source>
        <dbReference type="ARBA" id="ARBA00038112"/>
    </source>
</evidence>
<evidence type="ECO:0000256" key="5">
    <source>
        <dbReference type="ARBA" id="ARBA00022763"/>
    </source>
</evidence>
<reference evidence="14" key="2">
    <citation type="submission" date="2018-07" db="EMBL/GenBank/DDBJ databases">
        <authorList>
            <person name="Mckenzie S.K."/>
            <person name="Kronauer D.J.C."/>
        </authorList>
    </citation>
    <scope>NUCLEOTIDE SEQUENCE</scope>
    <source>
        <strain evidence="14">Clonal line C1</strain>
    </source>
</reference>
<dbReference type="Proteomes" id="UP000279307">
    <property type="component" value="Chromosome 2"/>
</dbReference>
<dbReference type="EMBL" id="QOIP01000002">
    <property type="protein sequence ID" value="RLU25895.1"/>
    <property type="molecule type" value="Genomic_DNA"/>
</dbReference>
<evidence type="ECO:0000256" key="3">
    <source>
        <dbReference type="ARBA" id="ARBA00022723"/>
    </source>
</evidence>
<proteinExistence type="inferred from homology"/>
<keyword evidence="4" id="KW-0255">Endonuclease</keyword>
<evidence type="ECO:0000313" key="14">
    <source>
        <dbReference type="EMBL" id="RLU25895.1"/>
    </source>
</evidence>
<dbReference type="OrthoDB" id="2959108at2759"/>
<protein>
    <recommendedName>
        <fullName evidence="15">Flap endonuclease GEN</fullName>
    </recommendedName>
</protein>
<dbReference type="Pfam" id="PF18704">
    <property type="entry name" value="Chromo_2"/>
    <property type="match status" value="1"/>
</dbReference>
<evidence type="ECO:0000256" key="8">
    <source>
        <dbReference type="ARBA" id="ARBA00023204"/>
    </source>
</evidence>
<feature type="region of interest" description="Disordered" evidence="11">
    <location>
        <begin position="671"/>
        <end position="694"/>
    </location>
</feature>
<keyword evidence="6" id="KW-0378">Hydrolase</keyword>
<dbReference type="SUPFAM" id="SSF47807">
    <property type="entry name" value="5' to 3' exonuclease, C-terminal subdomain"/>
    <property type="match status" value="1"/>
</dbReference>
<evidence type="ECO:0000259" key="13">
    <source>
        <dbReference type="SMART" id="SM00485"/>
    </source>
</evidence>
<comment type="caution">
    <text evidence="14">The sequence shown here is derived from an EMBL/GenBank/DDBJ whole genome shotgun (WGS) entry which is preliminary data.</text>
</comment>
<feature type="region of interest" description="Disordered" evidence="11">
    <location>
        <begin position="472"/>
        <end position="502"/>
    </location>
</feature>
<dbReference type="InterPro" id="IPR029060">
    <property type="entry name" value="PIN-like_dom_sf"/>
</dbReference>
<dbReference type="SUPFAM" id="SSF88723">
    <property type="entry name" value="PIN domain-like"/>
    <property type="match status" value="1"/>
</dbReference>